<dbReference type="InterPro" id="IPR002104">
    <property type="entry name" value="Integrase_catalytic"/>
</dbReference>
<evidence type="ECO:0000256" key="8">
    <source>
        <dbReference type="ARBA" id="ARBA00023306"/>
    </source>
</evidence>
<dbReference type="PANTHER" id="PTHR30349:SF77">
    <property type="entry name" value="TYROSINE RECOMBINASE XERC"/>
    <property type="match status" value="1"/>
</dbReference>
<dbReference type="PANTHER" id="PTHR30349">
    <property type="entry name" value="PHAGE INTEGRASE-RELATED"/>
    <property type="match status" value="1"/>
</dbReference>
<gene>
    <name evidence="12" type="ORF">A2871_00750</name>
</gene>
<keyword evidence="2" id="KW-0963">Cytoplasm</keyword>
<dbReference type="GO" id="GO:0051301">
    <property type="term" value="P:cell division"/>
    <property type="evidence" value="ECO:0007669"/>
    <property type="project" value="UniProtKB-KW"/>
</dbReference>
<dbReference type="Proteomes" id="UP000176336">
    <property type="component" value="Unassembled WGS sequence"/>
</dbReference>
<evidence type="ECO:0000256" key="5">
    <source>
        <dbReference type="ARBA" id="ARBA00022908"/>
    </source>
</evidence>
<dbReference type="InterPro" id="IPR050090">
    <property type="entry name" value="Tyrosine_recombinase_XerCD"/>
</dbReference>
<evidence type="ECO:0000313" key="12">
    <source>
        <dbReference type="EMBL" id="OGE19363.1"/>
    </source>
</evidence>
<dbReference type="CDD" id="cd00798">
    <property type="entry name" value="INT_XerDC_C"/>
    <property type="match status" value="1"/>
</dbReference>
<dbReference type="Pfam" id="PF02899">
    <property type="entry name" value="Phage_int_SAM_1"/>
    <property type="match status" value="1"/>
</dbReference>
<sequence>MLLSVLITDFLEYLELERNVSQLTIRNYDHYLKRFLQFTGNIGPEAIDLNLIRKYRLYLSRWSDPKTKKPLKRITQNYFMIALRAFLRYLARQDIQTLSPEKVELGETEARPLKILDDTGLKSLLEAPDITDKAGMRDKAILELLFSTGLRVSEAASLNRDSINLNRREFSIIGKGSKERIVFLSDSACEWLNRYLDIRKDTFKPLFIRFQGRVDPAGDGGAMRLTPRSIERTVEKYVKALGLSVKATPHTLRHSFATDLLINGADIRSVQEMLGHTNIATTQIYTHVTNKHLKDVHKIFHSGNKG</sequence>
<evidence type="ECO:0000256" key="7">
    <source>
        <dbReference type="ARBA" id="ARBA00023172"/>
    </source>
</evidence>
<evidence type="ECO:0000256" key="9">
    <source>
        <dbReference type="PROSITE-ProRule" id="PRU01248"/>
    </source>
</evidence>
<evidence type="ECO:0000259" key="10">
    <source>
        <dbReference type="PROSITE" id="PS51898"/>
    </source>
</evidence>
<keyword evidence="7" id="KW-0233">DNA recombination</keyword>
<keyword evidence="4" id="KW-0159">Chromosome partition</keyword>
<dbReference type="Pfam" id="PF00589">
    <property type="entry name" value="Phage_integrase"/>
    <property type="match status" value="1"/>
</dbReference>
<dbReference type="InterPro" id="IPR004107">
    <property type="entry name" value="Integrase_SAM-like_N"/>
</dbReference>
<evidence type="ECO:0000256" key="3">
    <source>
        <dbReference type="ARBA" id="ARBA00022618"/>
    </source>
</evidence>
<proteinExistence type="predicted"/>
<dbReference type="InterPro" id="IPR011010">
    <property type="entry name" value="DNA_brk_join_enz"/>
</dbReference>
<dbReference type="GO" id="GO:0003677">
    <property type="term" value="F:DNA binding"/>
    <property type="evidence" value="ECO:0007669"/>
    <property type="project" value="UniProtKB-UniRule"/>
</dbReference>
<dbReference type="PROSITE" id="PS51898">
    <property type="entry name" value="TYR_RECOMBINASE"/>
    <property type="match status" value="1"/>
</dbReference>
<evidence type="ECO:0000256" key="1">
    <source>
        <dbReference type="ARBA" id="ARBA00004496"/>
    </source>
</evidence>
<organism evidence="12 13">
    <name type="scientific">Candidatus Daviesbacteria bacterium RIFCSPHIGHO2_01_FULL_41_23</name>
    <dbReference type="NCBI Taxonomy" id="1797764"/>
    <lineage>
        <taxon>Bacteria</taxon>
        <taxon>Candidatus Daviesiibacteriota</taxon>
    </lineage>
</organism>
<dbReference type="InterPro" id="IPR044068">
    <property type="entry name" value="CB"/>
</dbReference>
<dbReference type="SUPFAM" id="SSF56349">
    <property type="entry name" value="DNA breaking-rejoining enzymes"/>
    <property type="match status" value="1"/>
</dbReference>
<dbReference type="Gene3D" id="1.10.443.10">
    <property type="entry name" value="Intergrase catalytic core"/>
    <property type="match status" value="1"/>
</dbReference>
<dbReference type="GO" id="GO:0006310">
    <property type="term" value="P:DNA recombination"/>
    <property type="evidence" value="ECO:0007669"/>
    <property type="project" value="UniProtKB-KW"/>
</dbReference>
<name>A0A1F5ISM7_9BACT</name>
<dbReference type="PROSITE" id="PS51900">
    <property type="entry name" value="CB"/>
    <property type="match status" value="1"/>
</dbReference>
<dbReference type="SUPFAM" id="SSF47823">
    <property type="entry name" value="lambda integrase-like, N-terminal domain"/>
    <property type="match status" value="1"/>
</dbReference>
<dbReference type="GO" id="GO:0015074">
    <property type="term" value="P:DNA integration"/>
    <property type="evidence" value="ECO:0007669"/>
    <property type="project" value="UniProtKB-KW"/>
</dbReference>
<evidence type="ECO:0008006" key="14">
    <source>
        <dbReference type="Google" id="ProtNLM"/>
    </source>
</evidence>
<accession>A0A1F5ISM7</accession>
<comment type="caution">
    <text evidence="12">The sequence shown here is derived from an EMBL/GenBank/DDBJ whole genome shotgun (WGS) entry which is preliminary data.</text>
</comment>
<keyword evidence="8" id="KW-0131">Cell cycle</keyword>
<evidence type="ECO:0000256" key="6">
    <source>
        <dbReference type="ARBA" id="ARBA00023125"/>
    </source>
</evidence>
<comment type="subcellular location">
    <subcellularLocation>
        <location evidence="1">Cytoplasm</location>
    </subcellularLocation>
</comment>
<dbReference type="GO" id="GO:0007059">
    <property type="term" value="P:chromosome segregation"/>
    <property type="evidence" value="ECO:0007669"/>
    <property type="project" value="UniProtKB-KW"/>
</dbReference>
<evidence type="ECO:0000256" key="4">
    <source>
        <dbReference type="ARBA" id="ARBA00022829"/>
    </source>
</evidence>
<keyword evidence="3" id="KW-0132">Cell division</keyword>
<keyword evidence="6 9" id="KW-0238">DNA-binding</keyword>
<dbReference type="GO" id="GO:0005737">
    <property type="term" value="C:cytoplasm"/>
    <property type="evidence" value="ECO:0007669"/>
    <property type="project" value="UniProtKB-SubCell"/>
</dbReference>
<dbReference type="EMBL" id="MFCR01000003">
    <property type="protein sequence ID" value="OGE19363.1"/>
    <property type="molecule type" value="Genomic_DNA"/>
</dbReference>
<evidence type="ECO:0000313" key="13">
    <source>
        <dbReference type="Proteomes" id="UP000176336"/>
    </source>
</evidence>
<dbReference type="Gene3D" id="1.10.150.130">
    <property type="match status" value="1"/>
</dbReference>
<protein>
    <recommendedName>
        <fullName evidence="14">Tyrosine recombinase XerC</fullName>
    </recommendedName>
</protein>
<dbReference type="InterPro" id="IPR013762">
    <property type="entry name" value="Integrase-like_cat_sf"/>
</dbReference>
<evidence type="ECO:0000256" key="2">
    <source>
        <dbReference type="ARBA" id="ARBA00022490"/>
    </source>
</evidence>
<feature type="domain" description="Core-binding (CB)" evidence="11">
    <location>
        <begin position="1"/>
        <end position="91"/>
    </location>
</feature>
<dbReference type="AlphaFoldDB" id="A0A1F5ISM7"/>
<reference evidence="12 13" key="1">
    <citation type="journal article" date="2016" name="Nat. Commun.">
        <title>Thousands of microbial genomes shed light on interconnected biogeochemical processes in an aquifer system.</title>
        <authorList>
            <person name="Anantharaman K."/>
            <person name="Brown C.T."/>
            <person name="Hug L.A."/>
            <person name="Sharon I."/>
            <person name="Castelle C.J."/>
            <person name="Probst A.J."/>
            <person name="Thomas B.C."/>
            <person name="Singh A."/>
            <person name="Wilkins M.J."/>
            <person name="Karaoz U."/>
            <person name="Brodie E.L."/>
            <person name="Williams K.H."/>
            <person name="Hubbard S.S."/>
            <person name="Banfield J.F."/>
        </authorList>
    </citation>
    <scope>NUCLEOTIDE SEQUENCE [LARGE SCALE GENOMIC DNA]</scope>
</reference>
<keyword evidence="5" id="KW-0229">DNA integration</keyword>
<feature type="domain" description="Tyr recombinase" evidence="10">
    <location>
        <begin position="111"/>
        <end position="298"/>
    </location>
</feature>
<evidence type="ECO:0000259" key="11">
    <source>
        <dbReference type="PROSITE" id="PS51900"/>
    </source>
</evidence>
<dbReference type="InterPro" id="IPR010998">
    <property type="entry name" value="Integrase_recombinase_N"/>
</dbReference>